<proteinExistence type="predicted"/>
<evidence type="ECO:0000313" key="2">
    <source>
        <dbReference type="EMBL" id="CRK47841.1"/>
    </source>
</evidence>
<evidence type="ECO:0000313" key="3">
    <source>
        <dbReference type="Proteomes" id="UP000045706"/>
    </source>
</evidence>
<sequence length="62" mass="6854">MQLAFNLPRPSHPAAIESIVTTFPDSSTITQLDEFHDVPSIVSRQRSRSDNSCRGPLTTEPT</sequence>
<dbReference type="AlphaFoldDB" id="A0A0G4NND3"/>
<evidence type="ECO:0000256" key="1">
    <source>
        <dbReference type="SAM" id="MobiDB-lite"/>
    </source>
</evidence>
<feature type="region of interest" description="Disordered" evidence="1">
    <location>
        <begin position="42"/>
        <end position="62"/>
    </location>
</feature>
<organism evidence="2 3">
    <name type="scientific">Verticillium longisporum</name>
    <name type="common">Verticillium dahliae var. longisporum</name>
    <dbReference type="NCBI Taxonomy" id="100787"/>
    <lineage>
        <taxon>Eukaryota</taxon>
        <taxon>Fungi</taxon>
        <taxon>Dikarya</taxon>
        <taxon>Ascomycota</taxon>
        <taxon>Pezizomycotina</taxon>
        <taxon>Sordariomycetes</taxon>
        <taxon>Hypocreomycetidae</taxon>
        <taxon>Glomerellales</taxon>
        <taxon>Plectosphaerellaceae</taxon>
        <taxon>Verticillium</taxon>
    </lineage>
</organism>
<protein>
    <submittedName>
        <fullName evidence="2">Uncharacterized protein</fullName>
    </submittedName>
</protein>
<dbReference type="EMBL" id="CVQI01037050">
    <property type="protein sequence ID" value="CRK47841.1"/>
    <property type="molecule type" value="Genomic_DNA"/>
</dbReference>
<accession>A0A0G4NND3</accession>
<name>A0A0G4NND3_VERLO</name>
<gene>
    <name evidence="2" type="ORF">BN1723_007774</name>
</gene>
<dbReference type="Proteomes" id="UP000045706">
    <property type="component" value="Unassembled WGS sequence"/>
</dbReference>
<reference evidence="3" key="1">
    <citation type="submission" date="2015-05" db="EMBL/GenBank/DDBJ databases">
        <authorList>
            <person name="Fogelqvist Johan"/>
        </authorList>
    </citation>
    <scope>NUCLEOTIDE SEQUENCE [LARGE SCALE GENOMIC DNA]</scope>
</reference>